<evidence type="ECO:0000256" key="6">
    <source>
        <dbReference type="ARBA" id="ARBA00022691"/>
    </source>
</evidence>
<feature type="region of interest" description="Disordered" evidence="8">
    <location>
        <begin position="246"/>
        <end position="276"/>
    </location>
</feature>
<dbReference type="Pfam" id="PF00856">
    <property type="entry name" value="SET"/>
    <property type="match status" value="1"/>
</dbReference>
<dbReference type="InterPro" id="IPR050777">
    <property type="entry name" value="SET2_Histone-Lys_MeTrsfase"/>
</dbReference>
<evidence type="ECO:0000259" key="10">
    <source>
        <dbReference type="PROSITE" id="PS51215"/>
    </source>
</evidence>
<dbReference type="InterPro" id="IPR001214">
    <property type="entry name" value="SET_dom"/>
</dbReference>
<dbReference type="GO" id="GO:0032259">
    <property type="term" value="P:methylation"/>
    <property type="evidence" value="ECO:0007669"/>
    <property type="project" value="UniProtKB-KW"/>
</dbReference>
<evidence type="ECO:0008006" key="13">
    <source>
        <dbReference type="Google" id="ProtNLM"/>
    </source>
</evidence>
<dbReference type="GO" id="GO:0005694">
    <property type="term" value="C:chromosome"/>
    <property type="evidence" value="ECO:0007669"/>
    <property type="project" value="UniProtKB-SubCell"/>
</dbReference>
<evidence type="ECO:0000259" key="9">
    <source>
        <dbReference type="PROSITE" id="PS50280"/>
    </source>
</evidence>
<feature type="region of interest" description="Disordered" evidence="8">
    <location>
        <begin position="321"/>
        <end position="378"/>
    </location>
</feature>
<evidence type="ECO:0000256" key="3">
    <source>
        <dbReference type="ARBA" id="ARBA00022454"/>
    </source>
</evidence>
<dbReference type="InterPro" id="IPR006560">
    <property type="entry name" value="AWS_dom"/>
</dbReference>
<keyword evidence="3" id="KW-0158">Chromosome</keyword>
<dbReference type="EMBL" id="VLTN01000091">
    <property type="protein sequence ID" value="KAA0146340.1"/>
    <property type="molecule type" value="Genomic_DNA"/>
</dbReference>
<evidence type="ECO:0000256" key="4">
    <source>
        <dbReference type="ARBA" id="ARBA00022603"/>
    </source>
</evidence>
<feature type="domain" description="AWS" evidence="10">
    <location>
        <begin position="45"/>
        <end position="96"/>
    </location>
</feature>
<feature type="compositionally biased region" description="Low complexity" evidence="8">
    <location>
        <begin position="354"/>
        <end position="367"/>
    </location>
</feature>
<comment type="caution">
    <text evidence="11">The sequence shown here is derived from an EMBL/GenBank/DDBJ whole genome shotgun (WGS) entry which is preliminary data.</text>
</comment>
<dbReference type="PANTHER" id="PTHR22884">
    <property type="entry name" value="SET DOMAIN PROTEINS"/>
    <property type="match status" value="1"/>
</dbReference>
<dbReference type="PROSITE" id="PS51215">
    <property type="entry name" value="AWS"/>
    <property type="match status" value="1"/>
</dbReference>
<dbReference type="Proteomes" id="UP000323011">
    <property type="component" value="Unassembled WGS sequence"/>
</dbReference>
<dbReference type="Gene3D" id="2.170.270.10">
    <property type="entry name" value="SET domain"/>
    <property type="match status" value="1"/>
</dbReference>
<dbReference type="InterPro" id="IPR046341">
    <property type="entry name" value="SET_dom_sf"/>
</dbReference>
<feature type="compositionally biased region" description="Acidic residues" evidence="8">
    <location>
        <begin position="325"/>
        <end position="346"/>
    </location>
</feature>
<dbReference type="SUPFAM" id="SSF82199">
    <property type="entry name" value="SET domain"/>
    <property type="match status" value="1"/>
</dbReference>
<feature type="compositionally biased region" description="Low complexity" evidence="8">
    <location>
        <begin position="452"/>
        <end position="470"/>
    </location>
</feature>
<feature type="region of interest" description="Disordered" evidence="8">
    <location>
        <begin position="578"/>
        <end position="607"/>
    </location>
</feature>
<sequence>MAAPVTANTPKEDPAMVALEAAADFVFIDENEYRVPRTQRVHPRDESYGCGCRVGSSGGGEICVSSECINRASRTECIVGSCSKKRCGNKRIQRRTYADVAVIETPGKGRGLKALGPIAEGDLVLEYVGEMISGAEMARRLAEQDKGAHFYMMAVGASYLDAGQRGGLARFINHSCQPNAEAQIWDVAGEKRVGIFALCAIAAGEELCFDYNPTAAAGGPVLGASGWYAGRVVSGAELTEAEATAAGWGATGREPDEHTSDSGAAEADGDEALPGLEADGAEGEAAAKPPSSDKLVLQLVEFMLEGGGRVRRWERLLLTANDPHADDDDNDDEDDDEDDEVDDDGGDGGGAAGGAAADSAGAEADGGPSLGNDGPGRSARWHVLEVFHTVEAAAAADEDALSTWSDPDATDDEEDEEEAAAAAARHDPLMIALVRRTELRSQRGLDLHPPTAAAAAAASGERAAPSRSGSPLNGRPGAEAAVSGLGRAADGVARADAPVSGRVAEDAQALARRLADEARRFRQEEAAARAQLAEAQARRAEELTRIAKASQAERLRTSLELASADALKKDEELRRAEAEARASGASKPSVEELRARRAAKAARRAVR</sequence>
<evidence type="ECO:0000256" key="2">
    <source>
        <dbReference type="ARBA" id="ARBA00004286"/>
    </source>
</evidence>
<keyword evidence="5" id="KW-0808">Transferase</keyword>
<feature type="compositionally biased region" description="Low complexity" evidence="8">
    <location>
        <begin position="261"/>
        <end position="276"/>
    </location>
</feature>
<dbReference type="SMART" id="SM00317">
    <property type="entry name" value="SET"/>
    <property type="match status" value="1"/>
</dbReference>
<evidence type="ECO:0000256" key="7">
    <source>
        <dbReference type="ARBA" id="ARBA00023242"/>
    </source>
</evidence>
<keyword evidence="6" id="KW-0949">S-adenosyl-L-methionine</keyword>
<organism evidence="11 12">
    <name type="scientific">Cafeteria roenbergensis</name>
    <name type="common">Marine flagellate</name>
    <dbReference type="NCBI Taxonomy" id="33653"/>
    <lineage>
        <taxon>Eukaryota</taxon>
        <taxon>Sar</taxon>
        <taxon>Stramenopiles</taxon>
        <taxon>Bigyra</taxon>
        <taxon>Opalozoa</taxon>
        <taxon>Bicosoecida</taxon>
        <taxon>Cafeteriaceae</taxon>
        <taxon>Cafeteria</taxon>
    </lineage>
</organism>
<comment type="subcellular location">
    <subcellularLocation>
        <location evidence="2">Chromosome</location>
    </subcellularLocation>
    <subcellularLocation>
        <location evidence="1">Nucleus</location>
    </subcellularLocation>
</comment>
<gene>
    <name evidence="11" type="ORF">FNF29_08113</name>
</gene>
<evidence type="ECO:0000256" key="5">
    <source>
        <dbReference type="ARBA" id="ARBA00022679"/>
    </source>
</evidence>
<feature type="compositionally biased region" description="Basic residues" evidence="8">
    <location>
        <begin position="596"/>
        <end position="607"/>
    </location>
</feature>
<name>A0A5A8C2J9_CAFRO</name>
<accession>A0A5A8C2J9</accession>
<evidence type="ECO:0000313" key="12">
    <source>
        <dbReference type="Proteomes" id="UP000323011"/>
    </source>
</evidence>
<dbReference type="AlphaFoldDB" id="A0A5A8C2J9"/>
<protein>
    <recommendedName>
        <fullName evidence="13">SET domain-containing protein</fullName>
    </recommendedName>
</protein>
<feature type="region of interest" description="Disordered" evidence="8">
    <location>
        <begin position="442"/>
        <end position="482"/>
    </location>
</feature>
<proteinExistence type="predicted"/>
<keyword evidence="7" id="KW-0539">Nucleus</keyword>
<evidence type="ECO:0000256" key="1">
    <source>
        <dbReference type="ARBA" id="ARBA00004123"/>
    </source>
</evidence>
<reference evidence="11 12" key="1">
    <citation type="submission" date="2019-07" db="EMBL/GenBank/DDBJ databases">
        <title>Genomes of Cafeteria roenbergensis.</title>
        <authorList>
            <person name="Fischer M.G."/>
            <person name="Hackl T."/>
            <person name="Roman M."/>
        </authorList>
    </citation>
    <scope>NUCLEOTIDE SEQUENCE [LARGE SCALE GENOMIC DNA]</scope>
    <source>
        <strain evidence="11 12">BVI</strain>
    </source>
</reference>
<dbReference type="GO" id="GO:0005634">
    <property type="term" value="C:nucleus"/>
    <property type="evidence" value="ECO:0007669"/>
    <property type="project" value="UniProtKB-SubCell"/>
</dbReference>
<dbReference type="PROSITE" id="PS50280">
    <property type="entry name" value="SET"/>
    <property type="match status" value="1"/>
</dbReference>
<dbReference type="GO" id="GO:0042054">
    <property type="term" value="F:histone methyltransferase activity"/>
    <property type="evidence" value="ECO:0007669"/>
    <property type="project" value="InterPro"/>
</dbReference>
<feature type="region of interest" description="Disordered" evidence="8">
    <location>
        <begin position="394"/>
        <end position="427"/>
    </location>
</feature>
<feature type="compositionally biased region" description="Acidic residues" evidence="8">
    <location>
        <begin position="408"/>
        <end position="419"/>
    </location>
</feature>
<feature type="domain" description="SET" evidence="9">
    <location>
        <begin position="98"/>
        <end position="212"/>
    </location>
</feature>
<keyword evidence="12" id="KW-1185">Reference proteome</keyword>
<evidence type="ECO:0000256" key="8">
    <source>
        <dbReference type="SAM" id="MobiDB-lite"/>
    </source>
</evidence>
<evidence type="ECO:0000313" key="11">
    <source>
        <dbReference type="EMBL" id="KAA0146340.1"/>
    </source>
</evidence>
<keyword evidence="4" id="KW-0489">Methyltransferase</keyword>
<dbReference type="SMART" id="SM00570">
    <property type="entry name" value="AWS"/>
    <property type="match status" value="1"/>
</dbReference>